<evidence type="ECO:0000259" key="4">
    <source>
        <dbReference type="PROSITE" id="PS50072"/>
    </source>
</evidence>
<dbReference type="AlphaFoldDB" id="K0RBV7"/>
<feature type="compositionally biased region" description="Basic and acidic residues" evidence="3">
    <location>
        <begin position="455"/>
        <end position="467"/>
    </location>
</feature>
<evidence type="ECO:0000256" key="3">
    <source>
        <dbReference type="SAM" id="MobiDB-lite"/>
    </source>
</evidence>
<dbReference type="Gene3D" id="2.40.100.10">
    <property type="entry name" value="Cyclophilin-like"/>
    <property type="match status" value="1"/>
</dbReference>
<feature type="region of interest" description="Disordered" evidence="3">
    <location>
        <begin position="229"/>
        <end position="284"/>
    </location>
</feature>
<dbReference type="PROSITE" id="PS50072">
    <property type="entry name" value="CSA_PPIASE_2"/>
    <property type="match status" value="1"/>
</dbReference>
<reference evidence="5 6" key="1">
    <citation type="journal article" date="2012" name="Genome Biol.">
        <title>Genome and low-iron response of an oceanic diatom adapted to chronic iron limitation.</title>
        <authorList>
            <person name="Lommer M."/>
            <person name="Specht M."/>
            <person name="Roy A.S."/>
            <person name="Kraemer L."/>
            <person name="Andreson R."/>
            <person name="Gutowska M.A."/>
            <person name="Wolf J."/>
            <person name="Bergner S.V."/>
            <person name="Schilhabel M.B."/>
            <person name="Klostermeier U.C."/>
            <person name="Beiko R.G."/>
            <person name="Rosenstiel P."/>
            <person name="Hippler M."/>
            <person name="Laroche J."/>
        </authorList>
    </citation>
    <scope>NUCLEOTIDE SEQUENCE [LARGE SCALE GENOMIC DNA]</scope>
    <source>
        <strain evidence="5 6">CCMP1005</strain>
    </source>
</reference>
<feature type="compositionally biased region" description="Basic and acidic residues" evidence="3">
    <location>
        <begin position="234"/>
        <end position="247"/>
    </location>
</feature>
<sequence length="556" mass="62426">NMSQVYSTEPATTGRVVIETTLGSIDVNLWCKECPTTCRTFLQLCLDGYYDGMIFHRILSEFLIQTGLTHNASMAAVPSSKMDTYLKQSTAVPTNYREASMTGDLLGWERKKLEVNPRIRFNHRGQVAAAFPLEESSETKDEESSIMLRYQFFVTLDEAPFLDAKHVAFGTVAGSTMFNALRIGRIDADDQTGIPSDMDAPPRIKSIRIDHHPFDDLVKTAEVKIPWKGATTSKDGKGGGDKQTTVEKRRKKRKGKRDLNVLSFGDEERDMEATSNNDQNRSNMLSSHDLLSKESEFLSSNVDEDVHKKAITGNVKDGSNTQGVNVSRLEKKPKIPLTDHVTKPVADSGNGEVKLSFTKSSSVESSKAAPKDERRGEDESKKQRKSKVSAVEARRAKYLKSSSGRKKRESDTMAKLFQFKSKVIETKGALRTGSNSDSNATTDNSLAARMAKRAKQSEEDQERRKQEEEEFRSMPGYSGKVNDDQAETETSDWMNTKFKCKQHIDGDKRLGAMDKMDAESKGGDGRSMDEYVVLDEKRRGKKSKRERHEETHRRRA</sequence>
<dbReference type="OrthoDB" id="442970at2759"/>
<dbReference type="InterPro" id="IPR029000">
    <property type="entry name" value="Cyclophilin-like_dom_sf"/>
</dbReference>
<feature type="compositionally biased region" description="Basic and acidic residues" evidence="3">
    <location>
        <begin position="369"/>
        <end position="381"/>
    </location>
</feature>
<dbReference type="OMA" id="DDWYDVY"/>
<dbReference type="GO" id="GO:0003755">
    <property type="term" value="F:peptidyl-prolyl cis-trans isomerase activity"/>
    <property type="evidence" value="ECO:0007669"/>
    <property type="project" value="InterPro"/>
</dbReference>
<feature type="compositionally biased region" description="Low complexity" evidence="3">
    <location>
        <begin position="434"/>
        <end position="445"/>
    </location>
</feature>
<dbReference type="PANTHER" id="PTHR45625:SF6">
    <property type="entry name" value="SPLICEOSOME-ASSOCIATED PROTEIN CWC27 HOMOLOG"/>
    <property type="match status" value="1"/>
</dbReference>
<feature type="compositionally biased region" description="Polar residues" evidence="3">
    <location>
        <begin position="273"/>
        <end position="284"/>
    </location>
</feature>
<evidence type="ECO:0000313" key="5">
    <source>
        <dbReference type="EMBL" id="EJK44032.1"/>
    </source>
</evidence>
<organism evidence="5 6">
    <name type="scientific">Thalassiosira oceanica</name>
    <name type="common">Marine diatom</name>
    <dbReference type="NCBI Taxonomy" id="159749"/>
    <lineage>
        <taxon>Eukaryota</taxon>
        <taxon>Sar</taxon>
        <taxon>Stramenopiles</taxon>
        <taxon>Ochrophyta</taxon>
        <taxon>Bacillariophyta</taxon>
        <taxon>Coscinodiscophyceae</taxon>
        <taxon>Thalassiosirophycidae</taxon>
        <taxon>Thalassiosirales</taxon>
        <taxon>Thalassiosiraceae</taxon>
        <taxon>Thalassiosira</taxon>
    </lineage>
</organism>
<dbReference type="InterPro" id="IPR002130">
    <property type="entry name" value="Cyclophilin-type_PPIase_dom"/>
</dbReference>
<feature type="non-terminal residue" evidence="5">
    <location>
        <position position="1"/>
    </location>
</feature>
<dbReference type="Pfam" id="PF00160">
    <property type="entry name" value="Pro_isomerase"/>
    <property type="match status" value="1"/>
</dbReference>
<dbReference type="Proteomes" id="UP000266841">
    <property type="component" value="Unassembled WGS sequence"/>
</dbReference>
<protein>
    <recommendedName>
        <fullName evidence="4">PPIase cyclophilin-type domain-containing protein</fullName>
    </recommendedName>
</protein>
<name>K0RBV7_THAOC</name>
<dbReference type="EMBL" id="AGNL01050262">
    <property type="protein sequence ID" value="EJK44032.1"/>
    <property type="molecule type" value="Genomic_DNA"/>
</dbReference>
<feature type="domain" description="PPIase cyclophilin-type" evidence="4">
    <location>
        <begin position="19"/>
        <end position="195"/>
    </location>
</feature>
<feature type="compositionally biased region" description="Basic and acidic residues" evidence="3">
    <location>
        <begin position="546"/>
        <end position="556"/>
    </location>
</feature>
<feature type="compositionally biased region" description="Low complexity" evidence="3">
    <location>
        <begin position="354"/>
        <end position="367"/>
    </location>
</feature>
<keyword evidence="2" id="KW-0539">Nucleus</keyword>
<feature type="region of interest" description="Disordered" evidence="3">
    <location>
        <begin position="310"/>
        <end position="556"/>
    </location>
</feature>
<evidence type="ECO:0000256" key="1">
    <source>
        <dbReference type="ARBA" id="ARBA00004123"/>
    </source>
</evidence>
<evidence type="ECO:0000256" key="2">
    <source>
        <dbReference type="ARBA" id="ARBA00023242"/>
    </source>
</evidence>
<proteinExistence type="predicted"/>
<dbReference type="SUPFAM" id="SSF50891">
    <property type="entry name" value="Cyclophilin-like"/>
    <property type="match status" value="1"/>
</dbReference>
<accession>K0RBV7</accession>
<evidence type="ECO:0000313" key="6">
    <source>
        <dbReference type="Proteomes" id="UP000266841"/>
    </source>
</evidence>
<comment type="subcellular location">
    <subcellularLocation>
        <location evidence="1">Nucleus</location>
    </subcellularLocation>
</comment>
<gene>
    <name evidence="5" type="ORF">THAOC_37462</name>
</gene>
<dbReference type="InterPro" id="IPR044666">
    <property type="entry name" value="Cyclophilin_A-like"/>
</dbReference>
<dbReference type="eggNOG" id="KOG0885">
    <property type="taxonomic scope" value="Eukaryota"/>
</dbReference>
<feature type="compositionally biased region" description="Basic and acidic residues" evidence="3">
    <location>
        <begin position="502"/>
        <end position="538"/>
    </location>
</feature>
<keyword evidence="6" id="KW-1185">Reference proteome</keyword>
<dbReference type="GO" id="GO:0071013">
    <property type="term" value="C:catalytic step 2 spliceosome"/>
    <property type="evidence" value="ECO:0007669"/>
    <property type="project" value="TreeGrafter"/>
</dbReference>
<comment type="caution">
    <text evidence="5">The sequence shown here is derived from an EMBL/GenBank/DDBJ whole genome shotgun (WGS) entry which is preliminary data.</text>
</comment>
<dbReference type="PANTHER" id="PTHR45625">
    <property type="entry name" value="PEPTIDYL-PROLYL CIS-TRANS ISOMERASE-RELATED"/>
    <property type="match status" value="1"/>
</dbReference>